<reference evidence="5 6" key="1">
    <citation type="submission" date="2023-04" db="EMBL/GenBank/DDBJ databases">
        <title>Draft genome sequence of Saccharopolyspora sp. TS4A08 isolated from sweet potato rhizospheric soil.</title>
        <authorList>
            <person name="Suksaard P."/>
            <person name="Duangmal K."/>
        </authorList>
    </citation>
    <scope>NUCLEOTIDE SEQUENCE [LARGE SCALE GENOMIC DNA]</scope>
    <source>
        <strain evidence="5 6">TS4A08</strain>
    </source>
</reference>
<comment type="caution">
    <text evidence="5">The sequence shown here is derived from an EMBL/GenBank/DDBJ whole genome shotgun (WGS) entry which is preliminary data.</text>
</comment>
<dbReference type="InterPro" id="IPR050309">
    <property type="entry name" value="Type-B_Carboxylest/Lipase"/>
</dbReference>
<protein>
    <recommendedName>
        <fullName evidence="3">Carboxylic ester hydrolase</fullName>
        <ecNumber evidence="3">3.1.1.-</ecNumber>
    </recommendedName>
</protein>
<accession>A0ABT6PWA2</accession>
<organism evidence="5 6">
    <name type="scientific">Saccharopolyspora ipomoeae</name>
    <dbReference type="NCBI Taxonomy" id="3042027"/>
    <lineage>
        <taxon>Bacteria</taxon>
        <taxon>Bacillati</taxon>
        <taxon>Actinomycetota</taxon>
        <taxon>Actinomycetes</taxon>
        <taxon>Pseudonocardiales</taxon>
        <taxon>Pseudonocardiaceae</taxon>
        <taxon>Saccharopolyspora</taxon>
    </lineage>
</organism>
<dbReference type="Proteomes" id="UP001237595">
    <property type="component" value="Unassembled WGS sequence"/>
</dbReference>
<name>A0ABT6PWA2_9PSEU</name>
<keyword evidence="2 3" id="KW-0378">Hydrolase</keyword>
<evidence type="ECO:0000313" key="6">
    <source>
        <dbReference type="Proteomes" id="UP001237595"/>
    </source>
</evidence>
<dbReference type="Pfam" id="PF00135">
    <property type="entry name" value="COesterase"/>
    <property type="match status" value="1"/>
</dbReference>
<evidence type="ECO:0000256" key="2">
    <source>
        <dbReference type="ARBA" id="ARBA00022801"/>
    </source>
</evidence>
<dbReference type="SUPFAM" id="SSF53474">
    <property type="entry name" value="alpha/beta-Hydrolases"/>
    <property type="match status" value="1"/>
</dbReference>
<comment type="similarity">
    <text evidence="1 3">Belongs to the type-B carboxylesterase/lipase family.</text>
</comment>
<evidence type="ECO:0000256" key="1">
    <source>
        <dbReference type="ARBA" id="ARBA00005964"/>
    </source>
</evidence>
<dbReference type="PANTHER" id="PTHR11559">
    <property type="entry name" value="CARBOXYLESTERASE"/>
    <property type="match status" value="1"/>
</dbReference>
<dbReference type="InterPro" id="IPR029058">
    <property type="entry name" value="AB_hydrolase_fold"/>
</dbReference>
<evidence type="ECO:0000313" key="5">
    <source>
        <dbReference type="EMBL" id="MDI2032296.1"/>
    </source>
</evidence>
<feature type="domain" description="Carboxylesterase type B" evidence="4">
    <location>
        <begin position="2"/>
        <end position="452"/>
    </location>
</feature>
<dbReference type="PRINTS" id="PR00878">
    <property type="entry name" value="CHOLNESTRASE"/>
</dbReference>
<gene>
    <name evidence="5" type="ORF">QFW96_27000</name>
</gene>
<dbReference type="EC" id="3.1.1.-" evidence="3"/>
<dbReference type="RefSeq" id="WP_281458554.1">
    <property type="nucleotide sequence ID" value="NZ_JASAOF010000027.1"/>
</dbReference>
<dbReference type="PROSITE" id="PS00122">
    <property type="entry name" value="CARBOXYLESTERASE_B_1"/>
    <property type="match status" value="1"/>
</dbReference>
<keyword evidence="6" id="KW-1185">Reference proteome</keyword>
<sequence length="485" mass="51823">MSEVVSTESGAVRGVSAAGVTAFRGVPYAGPLLGPRRFQAPTPAPRWDGVREAREFGAWVPQPAHPAIPMPVADPDCLTVNVWTPQTGGGDLPVMVWLHGGGFYAGSAASPAFDGTSFAQAGVVFVSVNYRVGYEGFGWVADAPCNRGVLDQLAALRWVRDNIFRFGGDPDRVTVFGHSAGATSLIALVAGRGTEGLFQRAIAQSPGGLFVPHDEGRTVSAMITDELGVPQTAEALASLPAEAIHAAQWTPVTRMQEDPSAWSHPHSPYAVILDGALLDERPWEAMRSTGSGRAIDLICGATRDEANIWTAALDRSEANPVQDAHNYGLDAAAVQDYRDDRPDISDGDVSSALATDGMFRLPSRWSARAHAESGGRTFLYEFAWSASPLGAYHGLEVPFVFGIPTPGGPLLDEPFPAGPDEFEVLSTAMRRAWISFAVTGDPGWPRYQADDWSARIWDTPPSLASDPTTTSAEIWDRRHRGGHPA</sequence>
<proteinExistence type="inferred from homology"/>
<dbReference type="Gene3D" id="3.40.50.1820">
    <property type="entry name" value="alpha/beta hydrolase"/>
    <property type="match status" value="1"/>
</dbReference>
<evidence type="ECO:0000259" key="4">
    <source>
        <dbReference type="Pfam" id="PF00135"/>
    </source>
</evidence>
<dbReference type="EMBL" id="JASAOF010000027">
    <property type="protein sequence ID" value="MDI2032296.1"/>
    <property type="molecule type" value="Genomic_DNA"/>
</dbReference>
<dbReference type="InterPro" id="IPR000997">
    <property type="entry name" value="Cholinesterase"/>
</dbReference>
<dbReference type="InterPro" id="IPR019826">
    <property type="entry name" value="Carboxylesterase_B_AS"/>
</dbReference>
<evidence type="ECO:0000256" key="3">
    <source>
        <dbReference type="RuleBase" id="RU361235"/>
    </source>
</evidence>
<dbReference type="InterPro" id="IPR002018">
    <property type="entry name" value="CarbesteraseB"/>
</dbReference>